<evidence type="ECO:0000256" key="2">
    <source>
        <dbReference type="SAM" id="Phobius"/>
    </source>
</evidence>
<dbReference type="AlphaFoldDB" id="A0A2T3AUX7"/>
<dbReference type="InParanoid" id="A0A2T3AUX7"/>
<keyword evidence="2" id="KW-0472">Membrane</keyword>
<feature type="transmembrane region" description="Helical" evidence="2">
    <location>
        <begin position="363"/>
        <end position="384"/>
    </location>
</feature>
<dbReference type="PANTHER" id="PTHR37544:SF1">
    <property type="entry name" value="PHOSPHORIBOSYLAMINOIMIDAZOLE-SUCCINOCARBOXAMIDE SYNTHASE"/>
    <property type="match status" value="1"/>
</dbReference>
<dbReference type="GeneID" id="36575777"/>
<keyword evidence="2" id="KW-0812">Transmembrane</keyword>
<feature type="region of interest" description="Disordered" evidence="1">
    <location>
        <begin position="88"/>
        <end position="107"/>
    </location>
</feature>
<feature type="transmembrane region" description="Helical" evidence="2">
    <location>
        <begin position="247"/>
        <end position="274"/>
    </location>
</feature>
<organism evidence="3 4">
    <name type="scientific">Amorphotheca resinae ATCC 22711</name>
    <dbReference type="NCBI Taxonomy" id="857342"/>
    <lineage>
        <taxon>Eukaryota</taxon>
        <taxon>Fungi</taxon>
        <taxon>Dikarya</taxon>
        <taxon>Ascomycota</taxon>
        <taxon>Pezizomycotina</taxon>
        <taxon>Leotiomycetes</taxon>
        <taxon>Helotiales</taxon>
        <taxon>Amorphothecaceae</taxon>
        <taxon>Amorphotheca</taxon>
    </lineage>
</organism>
<dbReference type="RefSeq" id="XP_024718473.1">
    <property type="nucleotide sequence ID" value="XM_024867696.1"/>
</dbReference>
<dbReference type="EMBL" id="KZ679015">
    <property type="protein sequence ID" value="PSS12475.1"/>
    <property type="molecule type" value="Genomic_DNA"/>
</dbReference>
<accession>A0A2T3AUX7</accession>
<gene>
    <name evidence="3" type="ORF">M430DRAFT_44390</name>
</gene>
<keyword evidence="4" id="KW-1185">Reference proteome</keyword>
<name>A0A2T3AUX7_AMORE</name>
<reference evidence="3 4" key="1">
    <citation type="journal article" date="2018" name="New Phytol.">
        <title>Comparative genomics and transcriptomics depict ericoid mycorrhizal fungi as versatile saprotrophs and plant mutualists.</title>
        <authorList>
            <person name="Martino E."/>
            <person name="Morin E."/>
            <person name="Grelet G.A."/>
            <person name="Kuo A."/>
            <person name="Kohler A."/>
            <person name="Daghino S."/>
            <person name="Barry K.W."/>
            <person name="Cichocki N."/>
            <person name="Clum A."/>
            <person name="Dockter R.B."/>
            <person name="Hainaut M."/>
            <person name="Kuo R.C."/>
            <person name="LaButti K."/>
            <person name="Lindahl B.D."/>
            <person name="Lindquist E.A."/>
            <person name="Lipzen A."/>
            <person name="Khouja H.R."/>
            <person name="Magnuson J."/>
            <person name="Murat C."/>
            <person name="Ohm R.A."/>
            <person name="Singer S.W."/>
            <person name="Spatafora J.W."/>
            <person name="Wang M."/>
            <person name="Veneault-Fourrey C."/>
            <person name="Henrissat B."/>
            <person name="Grigoriev I.V."/>
            <person name="Martin F.M."/>
            <person name="Perotto S."/>
        </authorList>
    </citation>
    <scope>NUCLEOTIDE SEQUENCE [LARGE SCALE GENOMIC DNA]</scope>
    <source>
        <strain evidence="3 4">ATCC 22711</strain>
    </source>
</reference>
<dbReference type="STRING" id="857342.A0A2T3AUX7"/>
<feature type="region of interest" description="Disordered" evidence="1">
    <location>
        <begin position="1"/>
        <end position="21"/>
    </location>
</feature>
<dbReference type="InterPro" id="IPR021840">
    <property type="entry name" value="DUF3433"/>
</dbReference>
<evidence type="ECO:0008006" key="5">
    <source>
        <dbReference type="Google" id="ProtNLM"/>
    </source>
</evidence>
<evidence type="ECO:0000313" key="4">
    <source>
        <dbReference type="Proteomes" id="UP000241818"/>
    </source>
</evidence>
<sequence>MNFGDLEERDVHRNHPQTADLPVTPLDARLLDFRTPSFSSTVSNTPVTVVRWETPPSRIRTPESSQEDLGQENFKRHSEHFSIGINESAHASDEPLVMQSEEEPVRSGEVEVATMERAEIDVDSSPPTPSVDDTPYIRFALDQLTRDEEVGISPGRLITGPSTYAYPVEPPVRDQGLDYYNDKRLARESIRKHRSSSSSDPEPLFRFNATRPLSPASDRSPGPEMFIPVQPPMRSSRYPPLMFVPTILRATSMITLSLLCLMMIAALMFCAIYSSHHQGLVGWSDGIWGGLYFIFGFLPQVLAAVILLYVQGVVSAITRIMPYALMAMNDADSRTKALFLGIYPKCFLWPRLDGPGSIGVANVFFWLTIFTIPLQGCLFAVIPVGGGWRWAAVQGVAWTLVAIYVLVLVATVISGVFFFRRTTGLLWDPRSLADLVVLLPGSNSLKDYPGTEVMRNRKQIEERLAMRSDRLGYWKTQDPAQGIFYCVGEEGTSTRRYTLAAGKIHEKPSNDDGFEPYQSSDVEIAADLYSRATRFRYIPRQLRDATIIFWSITAFILLLALIIISFLPSTAIRHGFLPLVPAAPDSQGFSPANFLYSFVPSVIGMLLYLLFQPLDMGLRKLQPWAELGNTDGTTAKRSLLLDYTADLPIECTLKALRRGHYRVAIVSLLSFLFILLPLLAGGLFFPLTISNDVRMMPNLPSFYILLAVLILYLIGLLILIPNRHQMRLPHSVDCLAEIFSFVYNSGILTDAAFNSPPTKSDLITRLMALSATGYESRYAFGIYRGRNGKESLGIERIGRRGAQQVLVLSGR</sequence>
<feature type="transmembrane region" description="Helical" evidence="2">
    <location>
        <begin position="701"/>
        <end position="720"/>
    </location>
</feature>
<feature type="region of interest" description="Disordered" evidence="1">
    <location>
        <begin position="190"/>
        <end position="225"/>
    </location>
</feature>
<proteinExistence type="predicted"/>
<dbReference type="OrthoDB" id="3057599at2759"/>
<evidence type="ECO:0000313" key="3">
    <source>
        <dbReference type="EMBL" id="PSS12475.1"/>
    </source>
</evidence>
<feature type="transmembrane region" description="Helical" evidence="2">
    <location>
        <begin position="396"/>
        <end position="419"/>
    </location>
</feature>
<dbReference type="PANTHER" id="PTHR37544">
    <property type="entry name" value="SPRAY-RELATED"/>
    <property type="match status" value="1"/>
</dbReference>
<feature type="transmembrane region" description="Helical" evidence="2">
    <location>
        <begin position="592"/>
        <end position="611"/>
    </location>
</feature>
<protein>
    <recommendedName>
        <fullName evidence="5">Phosphoribosylaminoimidazole-succinocarboxamide synthase</fullName>
    </recommendedName>
</protein>
<evidence type="ECO:0000256" key="1">
    <source>
        <dbReference type="SAM" id="MobiDB-lite"/>
    </source>
</evidence>
<feature type="transmembrane region" description="Helical" evidence="2">
    <location>
        <begin position="663"/>
        <end position="689"/>
    </location>
</feature>
<feature type="transmembrane region" description="Helical" evidence="2">
    <location>
        <begin position="286"/>
        <end position="310"/>
    </location>
</feature>
<dbReference type="Proteomes" id="UP000241818">
    <property type="component" value="Unassembled WGS sequence"/>
</dbReference>
<keyword evidence="2" id="KW-1133">Transmembrane helix</keyword>
<feature type="transmembrane region" description="Helical" evidence="2">
    <location>
        <begin position="547"/>
        <end position="572"/>
    </location>
</feature>
<dbReference type="Pfam" id="PF11915">
    <property type="entry name" value="DUF3433"/>
    <property type="match status" value="1"/>
</dbReference>